<dbReference type="EMBL" id="JAUEPO010000003">
    <property type="protein sequence ID" value="KAK3328185.1"/>
    <property type="molecule type" value="Genomic_DNA"/>
</dbReference>
<reference evidence="2" key="2">
    <citation type="submission" date="2023-06" db="EMBL/GenBank/DDBJ databases">
        <authorList>
            <consortium name="Lawrence Berkeley National Laboratory"/>
            <person name="Haridas S."/>
            <person name="Hensen N."/>
            <person name="Bonometti L."/>
            <person name="Westerberg I."/>
            <person name="Brannstrom I.O."/>
            <person name="Guillou S."/>
            <person name="Cros-Aarteil S."/>
            <person name="Calhoun S."/>
            <person name="Kuo A."/>
            <person name="Mondo S."/>
            <person name="Pangilinan J."/>
            <person name="Riley R."/>
            <person name="Labutti K."/>
            <person name="Andreopoulos B."/>
            <person name="Lipzen A."/>
            <person name="Chen C."/>
            <person name="Yanf M."/>
            <person name="Daum C."/>
            <person name="Ng V."/>
            <person name="Clum A."/>
            <person name="Steindorff A."/>
            <person name="Ohm R."/>
            <person name="Martin F."/>
            <person name="Silar P."/>
            <person name="Natvig D."/>
            <person name="Lalanne C."/>
            <person name="Gautier V."/>
            <person name="Ament-Velasquez S.L."/>
            <person name="Kruys A."/>
            <person name="Hutchinson M.I."/>
            <person name="Powell A.J."/>
            <person name="Barry K."/>
            <person name="Miller A.N."/>
            <person name="Grigoriev I.V."/>
            <person name="Debuchy R."/>
            <person name="Gladieux P."/>
            <person name="Thoren M.H."/>
            <person name="Johannesson H."/>
        </authorList>
    </citation>
    <scope>NUCLEOTIDE SEQUENCE</scope>
    <source>
        <strain evidence="2">SMH4131-1</strain>
    </source>
</reference>
<feature type="transmembrane region" description="Helical" evidence="1">
    <location>
        <begin position="48"/>
        <end position="69"/>
    </location>
</feature>
<dbReference type="Proteomes" id="UP001286456">
    <property type="component" value="Unassembled WGS sequence"/>
</dbReference>
<protein>
    <submittedName>
        <fullName evidence="2">Uncharacterized protein</fullName>
    </submittedName>
</protein>
<proteinExistence type="predicted"/>
<name>A0AAE0INK3_9PEZI</name>
<gene>
    <name evidence="2" type="ORF">B0T19DRAFT_475828</name>
</gene>
<evidence type="ECO:0000313" key="3">
    <source>
        <dbReference type="Proteomes" id="UP001286456"/>
    </source>
</evidence>
<evidence type="ECO:0000256" key="1">
    <source>
        <dbReference type="SAM" id="Phobius"/>
    </source>
</evidence>
<sequence>MHGWEIWATLSKVRSCSWPIAAGCHGISSPLSQWGWASDRSSLRDWRLAGLLGALGIFCTYLILCVSNLCSQNLEVT</sequence>
<keyword evidence="1" id="KW-1133">Transmembrane helix</keyword>
<keyword evidence="3" id="KW-1185">Reference proteome</keyword>
<comment type="caution">
    <text evidence="2">The sequence shown here is derived from an EMBL/GenBank/DDBJ whole genome shotgun (WGS) entry which is preliminary data.</text>
</comment>
<keyword evidence="1" id="KW-0472">Membrane</keyword>
<accession>A0AAE0INK3</accession>
<reference evidence="2" key="1">
    <citation type="journal article" date="2023" name="Mol. Phylogenet. Evol.">
        <title>Genome-scale phylogeny and comparative genomics of the fungal order Sordariales.</title>
        <authorList>
            <person name="Hensen N."/>
            <person name="Bonometti L."/>
            <person name="Westerberg I."/>
            <person name="Brannstrom I.O."/>
            <person name="Guillou S."/>
            <person name="Cros-Aarteil S."/>
            <person name="Calhoun S."/>
            <person name="Haridas S."/>
            <person name="Kuo A."/>
            <person name="Mondo S."/>
            <person name="Pangilinan J."/>
            <person name="Riley R."/>
            <person name="LaButti K."/>
            <person name="Andreopoulos B."/>
            <person name="Lipzen A."/>
            <person name="Chen C."/>
            <person name="Yan M."/>
            <person name="Daum C."/>
            <person name="Ng V."/>
            <person name="Clum A."/>
            <person name="Steindorff A."/>
            <person name="Ohm R.A."/>
            <person name="Martin F."/>
            <person name="Silar P."/>
            <person name="Natvig D.O."/>
            <person name="Lalanne C."/>
            <person name="Gautier V."/>
            <person name="Ament-Velasquez S.L."/>
            <person name="Kruys A."/>
            <person name="Hutchinson M.I."/>
            <person name="Powell A.J."/>
            <person name="Barry K."/>
            <person name="Miller A.N."/>
            <person name="Grigoriev I.V."/>
            <person name="Debuchy R."/>
            <person name="Gladieux P."/>
            <person name="Hiltunen Thoren M."/>
            <person name="Johannesson H."/>
        </authorList>
    </citation>
    <scope>NUCLEOTIDE SEQUENCE</scope>
    <source>
        <strain evidence="2">SMH4131-1</strain>
    </source>
</reference>
<dbReference type="AlphaFoldDB" id="A0AAE0INK3"/>
<organism evidence="2 3">
    <name type="scientific">Cercophora scortea</name>
    <dbReference type="NCBI Taxonomy" id="314031"/>
    <lineage>
        <taxon>Eukaryota</taxon>
        <taxon>Fungi</taxon>
        <taxon>Dikarya</taxon>
        <taxon>Ascomycota</taxon>
        <taxon>Pezizomycotina</taxon>
        <taxon>Sordariomycetes</taxon>
        <taxon>Sordariomycetidae</taxon>
        <taxon>Sordariales</taxon>
        <taxon>Lasiosphaeriaceae</taxon>
        <taxon>Cercophora</taxon>
    </lineage>
</organism>
<evidence type="ECO:0000313" key="2">
    <source>
        <dbReference type="EMBL" id="KAK3328185.1"/>
    </source>
</evidence>
<keyword evidence="1" id="KW-0812">Transmembrane</keyword>